<evidence type="ECO:0000313" key="2">
    <source>
        <dbReference type="EMBL" id="KAA6376098.1"/>
    </source>
</evidence>
<protein>
    <recommendedName>
        <fullName evidence="4">Tyr recombinase domain-containing protein</fullName>
    </recommendedName>
</protein>
<feature type="compositionally biased region" description="Basic residues" evidence="1">
    <location>
        <begin position="162"/>
        <end position="171"/>
    </location>
</feature>
<proteinExistence type="predicted"/>
<feature type="compositionally biased region" description="Basic residues" evidence="1">
    <location>
        <begin position="195"/>
        <end position="205"/>
    </location>
</feature>
<reference evidence="2 3" key="1">
    <citation type="submission" date="2019-03" db="EMBL/GenBank/DDBJ databases">
        <title>Single cell metagenomics reveals metabolic interactions within the superorganism composed of flagellate Streblomastix strix and complex community of Bacteroidetes bacteria on its surface.</title>
        <authorList>
            <person name="Treitli S.C."/>
            <person name="Kolisko M."/>
            <person name="Husnik F."/>
            <person name="Keeling P."/>
            <person name="Hampl V."/>
        </authorList>
    </citation>
    <scope>NUCLEOTIDE SEQUENCE [LARGE SCALE GENOMIC DNA]</scope>
    <source>
        <strain evidence="2">ST1C</strain>
    </source>
</reference>
<name>A0A5J4V064_9EUKA</name>
<sequence length="205" mass="22905">VTSVRSATITKLINMGANATAVDRFTHHSDVASTVRQYYDKNNNDKVRLLIAEVKKESAGESESEIEAEEEYGLANHTPGTMGLFPKEEFSPIAIFFEINNPQHIYIKPNCHTSESFQHRESNKQRGISPSLEEVMHDLKGHAITSKREVSSTFVPPVHGSTARKKKKKKNQKDGAPTCPKSVSARGEGNESQQNRKRKSKKESQ</sequence>
<dbReference type="Proteomes" id="UP000324800">
    <property type="component" value="Unassembled WGS sequence"/>
</dbReference>
<comment type="caution">
    <text evidence="2">The sequence shown here is derived from an EMBL/GenBank/DDBJ whole genome shotgun (WGS) entry which is preliminary data.</text>
</comment>
<dbReference type="AlphaFoldDB" id="A0A5J4V064"/>
<evidence type="ECO:0008006" key="4">
    <source>
        <dbReference type="Google" id="ProtNLM"/>
    </source>
</evidence>
<evidence type="ECO:0000256" key="1">
    <source>
        <dbReference type="SAM" id="MobiDB-lite"/>
    </source>
</evidence>
<evidence type="ECO:0000313" key="3">
    <source>
        <dbReference type="Proteomes" id="UP000324800"/>
    </source>
</evidence>
<organism evidence="2 3">
    <name type="scientific">Streblomastix strix</name>
    <dbReference type="NCBI Taxonomy" id="222440"/>
    <lineage>
        <taxon>Eukaryota</taxon>
        <taxon>Metamonada</taxon>
        <taxon>Preaxostyla</taxon>
        <taxon>Oxymonadida</taxon>
        <taxon>Streblomastigidae</taxon>
        <taxon>Streblomastix</taxon>
    </lineage>
</organism>
<accession>A0A5J4V064</accession>
<feature type="region of interest" description="Disordered" evidence="1">
    <location>
        <begin position="143"/>
        <end position="205"/>
    </location>
</feature>
<feature type="non-terminal residue" evidence="2">
    <location>
        <position position="1"/>
    </location>
</feature>
<gene>
    <name evidence="2" type="ORF">EZS28_028374</name>
</gene>
<dbReference type="EMBL" id="SNRW01010764">
    <property type="protein sequence ID" value="KAA6376098.1"/>
    <property type="molecule type" value="Genomic_DNA"/>
</dbReference>